<feature type="compositionally biased region" description="Pro residues" evidence="1">
    <location>
        <begin position="840"/>
        <end position="851"/>
    </location>
</feature>
<organism evidence="2 3">
    <name type="scientific">Guyanagaster necrorhizus</name>
    <dbReference type="NCBI Taxonomy" id="856835"/>
    <lineage>
        <taxon>Eukaryota</taxon>
        <taxon>Fungi</taxon>
        <taxon>Dikarya</taxon>
        <taxon>Basidiomycota</taxon>
        <taxon>Agaricomycotina</taxon>
        <taxon>Agaricomycetes</taxon>
        <taxon>Agaricomycetidae</taxon>
        <taxon>Agaricales</taxon>
        <taxon>Marasmiineae</taxon>
        <taxon>Physalacriaceae</taxon>
        <taxon>Guyanagaster</taxon>
    </lineage>
</organism>
<dbReference type="GeneID" id="66098976"/>
<feature type="compositionally biased region" description="Polar residues" evidence="1">
    <location>
        <begin position="521"/>
        <end position="537"/>
    </location>
</feature>
<protein>
    <submittedName>
        <fullName evidence="2">Uncharacterized protein</fullName>
    </submittedName>
</protein>
<feature type="region of interest" description="Disordered" evidence="1">
    <location>
        <begin position="833"/>
        <end position="855"/>
    </location>
</feature>
<gene>
    <name evidence="2" type="ORF">BT62DRAFT_1000956</name>
</gene>
<sequence length="979" mass="109311">MSSNTSSTNSEVPSSSIGLLTVLLETITTRIIRDYRTRDDTIQELINGLVTEARITKERPRQGSEGLGQTGLVQEKEEGSLHGAPPIPTPGADSTDALVEKEEVEPWGKELDEEHRQLAGLGRPTGWGPSPSKRPPQGRKWPSGTEWDENPENDPYAPDRWDEPRNDQDRRTDPRSTGGSRPARGRKWPPGTEWNEDPKDDPYKGDRWDTIDEGENGPNGPTANKSGSSSSLADDESHDWTIKARMATRPSPQISNRTLRRFLHKKLTTFFLNGDFLKEGTPPSWGSHTGETPRIPKANIGLRKEGEVEREGGFSPESNQGTANALVDSARHARSAGCRTVYHVLPVTGQLGLTIRPRPAHSLPQAQLCQETKWPFPSTPLAQISLASFLNSSLPLSEYWSSYWCSYSSVVGTNQLSPGLSVIIMNSNASAISYEMLHRTSLFITSLLPLDLRRPDSPTSRKESTPRMSQEERLRNTRWKKRNRPNSTYTPHNPRRQSFEMKETLEQQGFDVPGLTPPSGPSNTASEQQGQQPSSLALDTARGSHHTVSTSGRDADHWSEVNRPVQRPVRNFAADFANQAASDQEIYRENDLFGRYLRAREQEQRRREAGSVSATTLVNTSTINSPLPLPTPFGTESDPWASTVDIIIFSNDVPRQEELDAGDRPSRSLGESLLLAPAQKTLDQAPDHQTTRPTTYDLADISLLEGEMWDQDDEIGGEVGDREGDSIREVRDLPFESEERQHIREDLQYAAGGAIFTYDQRFLQYETGPTQPDEPRHGKRTAIKPWGPNVQPPESAFTAITASSRHLHNTCTFPGTASRQDQNQSQAIRQHLEPRKLPTEPRPPAEQPPPYTETSSIAQGWAHAPDMEIPTPTVTIPDIYQQQMMEHKLAGKTATDYFTTLERLGTLAGVRDDITDTGYMVECIKMGLPPIYLMAIKEQCIPDGYDEWKGRTIKIYEERKRQRAEAIAMAYGHGIQEPK</sequence>
<feature type="region of interest" description="Disordered" evidence="1">
    <location>
        <begin position="808"/>
        <end position="827"/>
    </location>
</feature>
<dbReference type="AlphaFoldDB" id="A0A9P7W186"/>
<feature type="region of interest" description="Disordered" evidence="1">
    <location>
        <begin position="453"/>
        <end position="560"/>
    </location>
</feature>
<feature type="compositionally biased region" description="Basic and acidic residues" evidence="1">
    <location>
        <begin position="453"/>
        <end position="475"/>
    </location>
</feature>
<dbReference type="RefSeq" id="XP_043043604.1">
    <property type="nucleotide sequence ID" value="XM_043176689.1"/>
</dbReference>
<proteinExistence type="predicted"/>
<feature type="compositionally biased region" description="Basic and acidic residues" evidence="1">
    <location>
        <begin position="196"/>
        <end position="210"/>
    </location>
</feature>
<feature type="compositionally biased region" description="Basic and acidic residues" evidence="1">
    <location>
        <begin position="98"/>
        <end position="117"/>
    </location>
</feature>
<evidence type="ECO:0000313" key="3">
    <source>
        <dbReference type="Proteomes" id="UP000812287"/>
    </source>
</evidence>
<feature type="region of interest" description="Disordered" evidence="1">
    <location>
        <begin position="56"/>
        <end position="236"/>
    </location>
</feature>
<dbReference type="OrthoDB" id="2645941at2759"/>
<reference evidence="2" key="1">
    <citation type="submission" date="2020-11" db="EMBL/GenBank/DDBJ databases">
        <title>Adaptations for nitrogen fixation in a non-lichenized fungal sporocarp promotes dispersal by wood-feeding termites.</title>
        <authorList>
            <consortium name="DOE Joint Genome Institute"/>
            <person name="Koch R.A."/>
            <person name="Yoon G."/>
            <person name="Arayal U."/>
            <person name="Lail K."/>
            <person name="Amirebrahimi M."/>
            <person name="Labutti K."/>
            <person name="Lipzen A."/>
            <person name="Riley R."/>
            <person name="Barry K."/>
            <person name="Henrissat B."/>
            <person name="Grigoriev I.V."/>
            <person name="Herr J.R."/>
            <person name="Aime M.C."/>
        </authorList>
    </citation>
    <scope>NUCLEOTIDE SEQUENCE</scope>
    <source>
        <strain evidence="2">MCA 3950</strain>
    </source>
</reference>
<dbReference type="EMBL" id="MU250526">
    <property type="protein sequence ID" value="KAG7450104.1"/>
    <property type="molecule type" value="Genomic_DNA"/>
</dbReference>
<accession>A0A9P7W186</accession>
<feature type="region of interest" description="Disordered" evidence="1">
    <location>
        <begin position="766"/>
        <end position="794"/>
    </location>
</feature>
<comment type="caution">
    <text evidence="2">The sequence shown here is derived from an EMBL/GenBank/DDBJ whole genome shotgun (WGS) entry which is preliminary data.</text>
</comment>
<dbReference type="Proteomes" id="UP000812287">
    <property type="component" value="Unassembled WGS sequence"/>
</dbReference>
<evidence type="ECO:0000256" key="1">
    <source>
        <dbReference type="SAM" id="MobiDB-lite"/>
    </source>
</evidence>
<evidence type="ECO:0000313" key="2">
    <source>
        <dbReference type="EMBL" id="KAG7450104.1"/>
    </source>
</evidence>
<feature type="compositionally biased region" description="Basic and acidic residues" evidence="1">
    <location>
        <begin position="157"/>
        <end position="174"/>
    </location>
</feature>
<name>A0A9P7W186_9AGAR</name>
<keyword evidence="3" id="KW-1185">Reference proteome</keyword>